<dbReference type="InterPro" id="IPR036938">
    <property type="entry name" value="PAP2/HPO_sf"/>
</dbReference>
<dbReference type="PANTHER" id="PTHR14969:SF13">
    <property type="entry name" value="AT30094P"/>
    <property type="match status" value="1"/>
</dbReference>
<evidence type="ECO:0000313" key="3">
    <source>
        <dbReference type="EMBL" id="JAP94718.1"/>
    </source>
</evidence>
<keyword evidence="1" id="KW-1133">Transmembrane helix</keyword>
<evidence type="ECO:0000256" key="1">
    <source>
        <dbReference type="SAM" id="Phobius"/>
    </source>
</evidence>
<name>A0A146KEU4_9EUKA</name>
<evidence type="ECO:0000259" key="2">
    <source>
        <dbReference type="SMART" id="SM00014"/>
    </source>
</evidence>
<gene>
    <name evidence="3" type="ORF">TPC1_12536</name>
</gene>
<sequence length="271" mass="30887">KFQVRDFKQMLQRFSLSIVGLVGLCCVAGYSQNLISIDKKLSEWGKELSSQPSNPMNVGLIWFINAHYKWFFALPVFIIIASPFIILAYKLGFKKYIHLYINYIFVLFIELGLTGLTGEIFKASFQRPRPRQTIEFSLNPNDACLVPFVPAFTVNKNPNPCNTKFPSCPSGHVSAIWSIFLSSLITAKQLYQQLKHKKFSWIIILFYQLILCFTFVCGAAVMMARIVVQAHFFTDVIGGASLALLYSGFSQLFEPQVIDTKQYDNYKPLET</sequence>
<feature type="transmembrane region" description="Helical" evidence="1">
    <location>
        <begin position="101"/>
        <end position="121"/>
    </location>
</feature>
<keyword evidence="1" id="KW-0472">Membrane</keyword>
<dbReference type="Pfam" id="PF01569">
    <property type="entry name" value="PAP2"/>
    <property type="match status" value="1"/>
</dbReference>
<dbReference type="Gene3D" id="1.20.144.10">
    <property type="entry name" value="Phosphatidic acid phosphatase type 2/haloperoxidase"/>
    <property type="match status" value="1"/>
</dbReference>
<feature type="transmembrane region" description="Helical" evidence="1">
    <location>
        <begin position="199"/>
        <end position="224"/>
    </location>
</feature>
<proteinExistence type="predicted"/>
<feature type="transmembrane region" description="Helical" evidence="1">
    <location>
        <begin position="12"/>
        <end position="31"/>
    </location>
</feature>
<dbReference type="SMART" id="SM00014">
    <property type="entry name" value="acidPPc"/>
    <property type="match status" value="1"/>
</dbReference>
<protein>
    <submittedName>
        <fullName evidence="3">PAP2 superfamily protein</fullName>
    </submittedName>
</protein>
<dbReference type="EMBL" id="GDID01001888">
    <property type="protein sequence ID" value="JAP94718.1"/>
    <property type="molecule type" value="Transcribed_RNA"/>
</dbReference>
<dbReference type="SUPFAM" id="SSF48317">
    <property type="entry name" value="Acid phosphatase/Vanadium-dependent haloperoxidase"/>
    <property type="match status" value="1"/>
</dbReference>
<dbReference type="AlphaFoldDB" id="A0A146KEU4"/>
<dbReference type="InterPro" id="IPR000326">
    <property type="entry name" value="PAP2/HPO"/>
</dbReference>
<keyword evidence="1" id="KW-0812">Transmembrane</keyword>
<dbReference type="PANTHER" id="PTHR14969">
    <property type="entry name" value="SPHINGOSINE-1-PHOSPHATE PHOSPHOHYDROLASE"/>
    <property type="match status" value="1"/>
</dbReference>
<reference evidence="3" key="1">
    <citation type="submission" date="2015-07" db="EMBL/GenBank/DDBJ databases">
        <title>Adaptation to a free-living lifestyle via gene acquisitions in the diplomonad Trepomonas sp. PC1.</title>
        <authorList>
            <person name="Xu F."/>
            <person name="Jerlstrom-Hultqvist J."/>
            <person name="Kolisko M."/>
            <person name="Simpson A.G.B."/>
            <person name="Roger A.J."/>
            <person name="Svard S.G."/>
            <person name="Andersson J.O."/>
        </authorList>
    </citation>
    <scope>NUCLEOTIDE SEQUENCE</scope>
    <source>
        <strain evidence="3">PC1</strain>
    </source>
</reference>
<feature type="domain" description="Phosphatidic acid phosphatase type 2/haloperoxidase" evidence="2">
    <location>
        <begin position="103"/>
        <end position="251"/>
    </location>
</feature>
<accession>A0A146KEU4</accession>
<organism evidence="3">
    <name type="scientific">Trepomonas sp. PC1</name>
    <dbReference type="NCBI Taxonomy" id="1076344"/>
    <lineage>
        <taxon>Eukaryota</taxon>
        <taxon>Metamonada</taxon>
        <taxon>Diplomonadida</taxon>
        <taxon>Hexamitidae</taxon>
        <taxon>Hexamitinae</taxon>
        <taxon>Trepomonas</taxon>
    </lineage>
</organism>
<feature type="non-terminal residue" evidence="3">
    <location>
        <position position="271"/>
    </location>
</feature>
<feature type="transmembrane region" description="Helical" evidence="1">
    <location>
        <begin position="70"/>
        <end position="89"/>
    </location>
</feature>
<feature type="non-terminal residue" evidence="3">
    <location>
        <position position="1"/>
    </location>
</feature>